<accession>A0ABY8C8D8</accession>
<proteinExistence type="predicted"/>
<dbReference type="EMBL" id="CP102381">
    <property type="protein sequence ID" value="WEJ62179.1"/>
    <property type="molecule type" value="Genomic_DNA"/>
</dbReference>
<keyword evidence="1" id="KW-0812">Transmembrane</keyword>
<dbReference type="RefSeq" id="WP_275594436.1">
    <property type="nucleotide sequence ID" value="NZ_CP102381.1"/>
</dbReference>
<keyword evidence="1" id="KW-1133">Transmembrane helix</keyword>
<feature type="transmembrane region" description="Helical" evidence="1">
    <location>
        <begin position="52"/>
        <end position="85"/>
    </location>
</feature>
<keyword evidence="3" id="KW-1185">Reference proteome</keyword>
<organism evidence="2 3">
    <name type="scientific">Thiomicrorhabdus lithotrophica</name>
    <dbReference type="NCBI Taxonomy" id="2949997"/>
    <lineage>
        <taxon>Bacteria</taxon>
        <taxon>Pseudomonadati</taxon>
        <taxon>Pseudomonadota</taxon>
        <taxon>Gammaproteobacteria</taxon>
        <taxon>Thiotrichales</taxon>
        <taxon>Piscirickettsiaceae</taxon>
        <taxon>Thiomicrorhabdus</taxon>
    </lineage>
</organism>
<reference evidence="2 3" key="1">
    <citation type="submission" date="2022-06" db="EMBL/GenBank/DDBJ databases">
        <title>Thiomicrohabdus sp. nov, an obligately chemolithoautotrophic, sulfur-oxidizing bacterium isolated from beach of Guanyin Mountain. Amoy.</title>
        <authorList>
            <person name="Zhu H."/>
        </authorList>
    </citation>
    <scope>NUCLEOTIDE SEQUENCE [LARGE SCALE GENOMIC DNA]</scope>
    <source>
        <strain evidence="2 3">XGS-01</strain>
    </source>
</reference>
<keyword evidence="1" id="KW-0472">Membrane</keyword>
<sequence>MKIIGGTFGTSGSAYFSSDGYLVVDGAKMENYQPGDLSLIDARVDSEKRWSVLSLLGGLLLITPLLTLFFNLVGFIVGLVLTFVFSKYTSKVDLVDIAFKDGNKVSLDCTPRQVKKLVAFKG</sequence>
<evidence type="ECO:0000313" key="2">
    <source>
        <dbReference type="EMBL" id="WEJ62179.1"/>
    </source>
</evidence>
<dbReference type="Proteomes" id="UP001222275">
    <property type="component" value="Chromosome"/>
</dbReference>
<protein>
    <submittedName>
        <fullName evidence="2">Uncharacterized protein</fullName>
    </submittedName>
</protein>
<evidence type="ECO:0000313" key="3">
    <source>
        <dbReference type="Proteomes" id="UP001222275"/>
    </source>
</evidence>
<name>A0ABY8C8D8_9GAMM</name>
<gene>
    <name evidence="2" type="ORF">NR989_09175</name>
</gene>
<evidence type="ECO:0000256" key="1">
    <source>
        <dbReference type="SAM" id="Phobius"/>
    </source>
</evidence>